<dbReference type="Pfam" id="PF03417">
    <property type="entry name" value="AAT"/>
    <property type="match status" value="1"/>
</dbReference>
<protein>
    <submittedName>
        <fullName evidence="2">N-terminal nucleophile aminohydrolases (Ntn hydrolases)</fullName>
    </submittedName>
</protein>
<dbReference type="AlphaFoldDB" id="S3DAQ5"/>
<dbReference type="InterPro" id="IPR047794">
    <property type="entry name" value="C45_proenzyme-like"/>
</dbReference>
<dbReference type="PANTHER" id="PTHR34180">
    <property type="entry name" value="PEPTIDASE C45"/>
    <property type="match status" value="1"/>
</dbReference>
<dbReference type="EMBL" id="KE145355">
    <property type="protein sequence ID" value="EPE34770.1"/>
    <property type="molecule type" value="Genomic_DNA"/>
</dbReference>
<feature type="domain" description="Peptidase C45 hydrolase" evidence="1">
    <location>
        <begin position="116"/>
        <end position="354"/>
    </location>
</feature>
<dbReference type="Gene3D" id="1.10.10.2120">
    <property type="match status" value="1"/>
</dbReference>
<proteinExistence type="predicted"/>
<evidence type="ECO:0000313" key="2">
    <source>
        <dbReference type="EMBL" id="EPE34770.1"/>
    </source>
</evidence>
<dbReference type="STRING" id="1116229.S3DAQ5"/>
<dbReference type="InterPro" id="IPR005079">
    <property type="entry name" value="Peptidase_C45_hydrolase"/>
</dbReference>
<dbReference type="Proteomes" id="UP000016922">
    <property type="component" value="Unassembled WGS sequence"/>
</dbReference>
<keyword evidence="3" id="KW-1185">Reference proteome</keyword>
<dbReference type="InterPro" id="IPR029055">
    <property type="entry name" value="Ntn_hydrolases_N"/>
</dbReference>
<dbReference type="Gene3D" id="3.60.60.10">
    <property type="entry name" value="Penicillin V Acylase, Chain A"/>
    <property type="match status" value="1"/>
</dbReference>
<dbReference type="eggNOG" id="ENOG502RY9N">
    <property type="taxonomic scope" value="Eukaryota"/>
</dbReference>
<dbReference type="NCBIfam" id="NF040521">
    <property type="entry name" value="C45_proenzyme"/>
    <property type="match status" value="1"/>
</dbReference>
<dbReference type="GO" id="GO:0016787">
    <property type="term" value="F:hydrolase activity"/>
    <property type="evidence" value="ECO:0007669"/>
    <property type="project" value="UniProtKB-KW"/>
</dbReference>
<dbReference type="PANTHER" id="PTHR34180:SF1">
    <property type="entry name" value="BETA-ALANYL-DOPAMINE_CARCININE HYDROLASE"/>
    <property type="match status" value="1"/>
</dbReference>
<keyword evidence="2" id="KW-0378">Hydrolase</keyword>
<dbReference type="SUPFAM" id="SSF56235">
    <property type="entry name" value="N-terminal nucleophile aminohydrolases (Ntn hydrolases)"/>
    <property type="match status" value="1"/>
</dbReference>
<dbReference type="OrthoDB" id="189997at2759"/>
<dbReference type="HOGENOM" id="CLU_037787_1_0_1"/>
<sequence>MEHPSIKTIKCTGTPYEIGFTHGSTAVEEVLSNIKTYTSFFQETAQLTWKQARNRASEQFIPVLKTKYPSILEEMRGIAEGSGHGLLLEDILALNVRSEIALTNYADGCTTLAQAGPEGKIFLAQNWDWIEQLRDGMVILHIQPPTGQGYETKILSEAGIVGKVGMNRAGVGLCLNALRSGALDISGLPIHCMSRRILQYAGSVDEALSMIAEFSIASTGNYVVADRTGDFLDIEYSPHGNVIMRASAEANYGYVAHTNHLCGPDRPAQLKDHPAANSFSRLKRFRELTDADNRDNREPSFQSIRKRLSDEEGFPYSICRERPSGAVGMERMTTLCTIIMEMKSLTGVLTIGRPCKDLIPIKWSF</sequence>
<name>S3DAQ5_GLAL2</name>
<evidence type="ECO:0000313" key="3">
    <source>
        <dbReference type="Proteomes" id="UP000016922"/>
    </source>
</evidence>
<gene>
    <name evidence="2" type="ORF">GLAREA_10465</name>
</gene>
<dbReference type="KEGG" id="glz:GLAREA_10465"/>
<evidence type="ECO:0000259" key="1">
    <source>
        <dbReference type="Pfam" id="PF03417"/>
    </source>
</evidence>
<organism evidence="2 3">
    <name type="scientific">Glarea lozoyensis (strain ATCC 20868 / MF5171)</name>
    <dbReference type="NCBI Taxonomy" id="1116229"/>
    <lineage>
        <taxon>Eukaryota</taxon>
        <taxon>Fungi</taxon>
        <taxon>Dikarya</taxon>
        <taxon>Ascomycota</taxon>
        <taxon>Pezizomycotina</taxon>
        <taxon>Leotiomycetes</taxon>
        <taxon>Helotiales</taxon>
        <taxon>Helotiaceae</taxon>
        <taxon>Glarea</taxon>
    </lineage>
</organism>
<dbReference type="InterPro" id="IPR047801">
    <property type="entry name" value="Peptidase_C45"/>
</dbReference>
<accession>S3DAQ5</accession>
<dbReference type="GeneID" id="19469511"/>
<dbReference type="OMA" id="AQNWDWT"/>
<reference evidence="2 3" key="1">
    <citation type="journal article" date="2013" name="BMC Genomics">
        <title>Genomics-driven discovery of the pneumocandin biosynthetic gene cluster in the fungus Glarea lozoyensis.</title>
        <authorList>
            <person name="Chen L."/>
            <person name="Yue Q."/>
            <person name="Zhang X."/>
            <person name="Xiang M."/>
            <person name="Wang C."/>
            <person name="Li S."/>
            <person name="Che Y."/>
            <person name="Ortiz-Lopez F.J."/>
            <person name="Bills G.F."/>
            <person name="Liu X."/>
            <person name="An Z."/>
        </authorList>
    </citation>
    <scope>NUCLEOTIDE SEQUENCE [LARGE SCALE GENOMIC DNA]</scope>
    <source>
        <strain evidence="3">ATCC 20868 / MF5171</strain>
    </source>
</reference>
<dbReference type="RefSeq" id="XP_008077757.1">
    <property type="nucleotide sequence ID" value="XM_008079566.1"/>
</dbReference>